<dbReference type="GO" id="GO:0016020">
    <property type="term" value="C:membrane"/>
    <property type="evidence" value="ECO:0007669"/>
    <property type="project" value="GOC"/>
</dbReference>
<feature type="domain" description="Calcineurin-like phosphoesterase" evidence="3">
    <location>
        <begin position="371"/>
        <end position="562"/>
    </location>
</feature>
<keyword evidence="7" id="KW-1185">Reference proteome</keyword>
<feature type="domain" description="Endonuclease/exonuclease/phosphatase" evidence="4">
    <location>
        <begin position="34"/>
        <end position="244"/>
    </location>
</feature>
<dbReference type="Gene3D" id="3.60.21.10">
    <property type="match status" value="1"/>
</dbReference>
<dbReference type="GO" id="GO:0003993">
    <property type="term" value="F:acid phosphatase activity"/>
    <property type="evidence" value="ECO:0007669"/>
    <property type="project" value="InterPro"/>
</dbReference>
<dbReference type="PANTHER" id="PTHR14859:SF15">
    <property type="entry name" value="ENDONUCLEASE_EXONUCLEASE_PHOSPHATASE DOMAIN-CONTAINING PROTEIN"/>
    <property type="match status" value="1"/>
</dbReference>
<feature type="signal peptide" evidence="2">
    <location>
        <begin position="1"/>
        <end position="20"/>
    </location>
</feature>
<feature type="chain" id="PRO_5012075038" evidence="2">
    <location>
        <begin position="21"/>
        <end position="617"/>
    </location>
</feature>
<dbReference type="GO" id="GO:0046872">
    <property type="term" value="F:metal ion binding"/>
    <property type="evidence" value="ECO:0007669"/>
    <property type="project" value="InterPro"/>
</dbReference>
<evidence type="ECO:0000256" key="2">
    <source>
        <dbReference type="SAM" id="SignalP"/>
    </source>
</evidence>
<evidence type="ECO:0000313" key="6">
    <source>
        <dbReference type="EMBL" id="SKB32841.1"/>
    </source>
</evidence>
<proteinExistence type="predicted"/>
<dbReference type="PANTHER" id="PTHR14859">
    <property type="entry name" value="CALCOFLUOR WHITE HYPERSENSITIVE PROTEIN PRECURSOR"/>
    <property type="match status" value="1"/>
</dbReference>
<evidence type="ECO:0000259" key="5">
    <source>
        <dbReference type="Pfam" id="PF16656"/>
    </source>
</evidence>
<gene>
    <name evidence="6" type="ORF">SAMN05660349_00599</name>
</gene>
<dbReference type="InterPro" id="IPR008963">
    <property type="entry name" value="Purple_acid_Pase-like_N"/>
</dbReference>
<keyword evidence="6" id="KW-0255">Endonuclease</keyword>
<reference evidence="7" key="1">
    <citation type="submission" date="2017-02" db="EMBL/GenBank/DDBJ databases">
        <authorList>
            <person name="Varghese N."/>
            <person name="Submissions S."/>
        </authorList>
    </citation>
    <scope>NUCLEOTIDE SEQUENCE [LARGE SCALE GENOMIC DNA]</scope>
    <source>
        <strain evidence="7">DSM 24967</strain>
    </source>
</reference>
<dbReference type="SUPFAM" id="SSF56300">
    <property type="entry name" value="Metallo-dependent phosphatases"/>
    <property type="match status" value="1"/>
</dbReference>
<evidence type="ECO:0000259" key="3">
    <source>
        <dbReference type="Pfam" id="PF00149"/>
    </source>
</evidence>
<dbReference type="Pfam" id="PF03372">
    <property type="entry name" value="Exo_endo_phos"/>
    <property type="match status" value="1"/>
</dbReference>
<dbReference type="GO" id="GO:0006506">
    <property type="term" value="P:GPI anchor biosynthetic process"/>
    <property type="evidence" value="ECO:0007669"/>
    <property type="project" value="TreeGrafter"/>
</dbReference>
<dbReference type="SUPFAM" id="SSF49363">
    <property type="entry name" value="Purple acid phosphatase, N-terminal domain"/>
    <property type="match status" value="1"/>
</dbReference>
<keyword evidence="6" id="KW-0540">Nuclease</keyword>
<dbReference type="GO" id="GO:0004519">
    <property type="term" value="F:endonuclease activity"/>
    <property type="evidence" value="ECO:0007669"/>
    <property type="project" value="UniProtKB-KW"/>
</dbReference>
<dbReference type="InterPro" id="IPR015914">
    <property type="entry name" value="PAPs_N"/>
</dbReference>
<sequence length="617" mass="69800">MKTCLLSLLLLLSFCFTSVAQSVLLKEDNSIRILSYNVRNGKGMDNTTDYQRVADVINRIAPDVVAVQELDSVTQRNNGVYSLGELAQRTLMHATYAGSIDYQGGKYGIGMLSKEKPVSYKRVPLPGREEKRSLLLVEFADYVVCCTHFSLTEEDQQASVEILVTALEGIRKPVFLAGDMNSEYDSQVQAAMRKNFTTLNNPKQFTFPSDKPKECIDFIYQLNNGKSCTVLNRQVIAEPVASDHLPLFVDIRFPAKASDILRTTPFLQNPVGNGITVSWMTNVPTHSWVEYGTDAKLGLTQQTVVDGQVIANNKHHKIRLNNLKQGTTYYYRVCSREITLYEAYKKEFGETAYSEIQSFTLPRNTETDFTALIFNDLHKNKDLMDKLSNVVKDIDYDFVFFNGDCIDDPKNEAQAVDFISYINRKVKADRLPVFFLRGNHEIRNAYSIQLRNLFDYVGDRTYGAFNWGDTRFVMLDCGEDKPDSTSVYYNLNNFDELRKDQAAFLRTELAGKAFRSAAKRVLIHHIPIYGMKEERFNPCLELWGKALTKAQFNVAINAHMHRFAWYPKGAADNNFPVVVGGGNNASTGTVMILRKKGSELSLEVLDAAGKVLRKEIL</sequence>
<dbReference type="Gene3D" id="2.60.40.380">
    <property type="entry name" value="Purple acid phosphatase-like, N-terminal"/>
    <property type="match status" value="1"/>
</dbReference>
<dbReference type="InterPro" id="IPR051916">
    <property type="entry name" value="GPI-anchor_lipid_remodeler"/>
</dbReference>
<dbReference type="Gene3D" id="3.60.10.10">
    <property type="entry name" value="Endonuclease/exonuclease/phosphatase"/>
    <property type="match status" value="1"/>
</dbReference>
<dbReference type="InterPro" id="IPR004843">
    <property type="entry name" value="Calcineurin-like_PHP"/>
</dbReference>
<dbReference type="AlphaFoldDB" id="A0A1T5ACV5"/>
<keyword evidence="1 2" id="KW-0732">Signal</keyword>
<keyword evidence="6" id="KW-0269">Exonuclease</keyword>
<dbReference type="EMBL" id="FUYQ01000003">
    <property type="protein sequence ID" value="SKB32841.1"/>
    <property type="molecule type" value="Genomic_DNA"/>
</dbReference>
<dbReference type="Pfam" id="PF00149">
    <property type="entry name" value="Metallophos"/>
    <property type="match status" value="1"/>
</dbReference>
<protein>
    <submittedName>
        <fullName evidence="6">Metal-dependent hydrolase, endonuclease/exonuclease/phosphatase family</fullName>
    </submittedName>
</protein>
<evidence type="ECO:0000313" key="7">
    <source>
        <dbReference type="Proteomes" id="UP000190852"/>
    </source>
</evidence>
<evidence type="ECO:0000259" key="4">
    <source>
        <dbReference type="Pfam" id="PF03372"/>
    </source>
</evidence>
<dbReference type="SUPFAM" id="SSF56219">
    <property type="entry name" value="DNase I-like"/>
    <property type="match status" value="1"/>
</dbReference>
<dbReference type="InterPro" id="IPR005135">
    <property type="entry name" value="Endo/exonuclease/phosphatase"/>
</dbReference>
<name>A0A1T5ACV5_9BACT</name>
<keyword evidence="6" id="KW-0378">Hydrolase</keyword>
<dbReference type="Pfam" id="PF16656">
    <property type="entry name" value="Pur_ac_phosph_N"/>
    <property type="match status" value="1"/>
</dbReference>
<dbReference type="GO" id="GO:0004527">
    <property type="term" value="F:exonuclease activity"/>
    <property type="evidence" value="ECO:0007669"/>
    <property type="project" value="UniProtKB-KW"/>
</dbReference>
<evidence type="ECO:0000256" key="1">
    <source>
        <dbReference type="ARBA" id="ARBA00022729"/>
    </source>
</evidence>
<organism evidence="6 7">
    <name type="scientific">Parabacteroides chartae</name>
    <dbReference type="NCBI Taxonomy" id="1037355"/>
    <lineage>
        <taxon>Bacteria</taxon>
        <taxon>Pseudomonadati</taxon>
        <taxon>Bacteroidota</taxon>
        <taxon>Bacteroidia</taxon>
        <taxon>Bacteroidales</taxon>
        <taxon>Tannerellaceae</taxon>
        <taxon>Parabacteroides</taxon>
    </lineage>
</organism>
<dbReference type="Proteomes" id="UP000190852">
    <property type="component" value="Unassembled WGS sequence"/>
</dbReference>
<feature type="domain" description="Purple acid phosphatase N-terminal" evidence="5">
    <location>
        <begin position="273"/>
        <end position="337"/>
    </location>
</feature>
<dbReference type="RefSeq" id="WP_079682318.1">
    <property type="nucleotide sequence ID" value="NZ_FUYQ01000003.1"/>
</dbReference>
<dbReference type="InterPro" id="IPR029052">
    <property type="entry name" value="Metallo-depent_PP-like"/>
</dbReference>
<dbReference type="InterPro" id="IPR036691">
    <property type="entry name" value="Endo/exonu/phosph_ase_sf"/>
</dbReference>
<accession>A0A1T5ACV5</accession>